<keyword evidence="5" id="KW-1185">Reference proteome</keyword>
<dbReference type="RefSeq" id="WP_269885176.1">
    <property type="nucleotide sequence ID" value="NZ_JAQAGZ010000025.1"/>
</dbReference>
<dbReference type="Proteomes" id="UP001527882">
    <property type="component" value="Unassembled WGS sequence"/>
</dbReference>
<dbReference type="Pfam" id="PF01663">
    <property type="entry name" value="Phosphodiest"/>
    <property type="match status" value="1"/>
</dbReference>
<dbReference type="PANTHER" id="PTHR10151">
    <property type="entry name" value="ECTONUCLEOTIDE PYROPHOSPHATASE/PHOSPHODIESTERASE"/>
    <property type="match status" value="1"/>
</dbReference>
<dbReference type="InterPro" id="IPR012854">
    <property type="entry name" value="Cu_amine_oxidase-like_N"/>
</dbReference>
<feature type="chain" id="PRO_5046822545" evidence="2">
    <location>
        <begin position="27"/>
        <end position="616"/>
    </location>
</feature>
<feature type="domain" description="Copper amine oxidase-like N-terminal" evidence="3">
    <location>
        <begin position="520"/>
        <end position="605"/>
    </location>
</feature>
<dbReference type="EMBL" id="JAQAGZ010000025">
    <property type="protein sequence ID" value="MCZ8516646.1"/>
    <property type="molecule type" value="Genomic_DNA"/>
</dbReference>
<sequence>MKKNLRVFVPLTMACSLFASSATCFAADAAPVSKSKIQHVLLISVDGLHQLDLDNFVKNNPNSTLASLSQHGITYNHAVGTKPSDSFPGLLALVTGGTPNSTGVFYDDSYDRRLLPPVASKSGDKPGTEIVYDESIDKDSNAIDGGGKIDPDVLPRDPVTKQPVYPHQFLRVNTVFEALKAAGKYTAWSDKHLAYDLVNGPSGKGVDDLYTPEIAANGDATKSIQTTKDYDDLKVTAILNEIDGKNHAGTAAASVPALFGMNFQAVSVAQKLPGNGYKDASGTVSAGLADALDHTDKSLGKMISELKKMNLFDSTEIIITAKHGQSPIDPAKTKIVDKKLIIDGVSDDLIAQMTTDDVALIWLTDSSKTDSVVAAIAKNKDKASIKDIYSYNISGPKWPFNNPATDSRVPDIVIQPNDGVIYTKPGKKIAEHGGFSDDDNQVALLVSYAGIGQARHIDDPVTTTQVAPTIMKLLGVEPGNLQAIKQEHTQPLPEAMAASSGFKFKKDGNEVDSSNLVSVSMISGHTVLSADELAKLLGASIDWADANTLTLTMNGTKVQFTADSNEAFVNGIAKTLDVGASNKDGVTLLPLRFVAELFGKKVGWSWADGIRVITID</sequence>
<evidence type="ECO:0000313" key="5">
    <source>
        <dbReference type="Proteomes" id="UP001527882"/>
    </source>
</evidence>
<gene>
    <name evidence="4" type="ORF">O9H85_30530</name>
</gene>
<feature type="region of interest" description="Disordered" evidence="1">
    <location>
        <begin position="136"/>
        <end position="160"/>
    </location>
</feature>
<evidence type="ECO:0000259" key="3">
    <source>
        <dbReference type="Pfam" id="PF07833"/>
    </source>
</evidence>
<dbReference type="SUPFAM" id="SSF55383">
    <property type="entry name" value="Copper amine oxidase, domain N"/>
    <property type="match status" value="1"/>
</dbReference>
<feature type="compositionally biased region" description="Basic and acidic residues" evidence="1">
    <location>
        <begin position="136"/>
        <end position="159"/>
    </location>
</feature>
<keyword evidence="2" id="KW-0732">Signal</keyword>
<dbReference type="Gene3D" id="3.40.720.10">
    <property type="entry name" value="Alkaline Phosphatase, subunit A"/>
    <property type="match status" value="1"/>
</dbReference>
<dbReference type="InterPro" id="IPR017850">
    <property type="entry name" value="Alkaline_phosphatase_core_sf"/>
</dbReference>
<evidence type="ECO:0000313" key="4">
    <source>
        <dbReference type="EMBL" id="MCZ8516646.1"/>
    </source>
</evidence>
<name>A0ABT4QID0_9BACL</name>
<accession>A0ABT4QID0</accession>
<reference evidence="4 5" key="1">
    <citation type="submission" date="2022-12" db="EMBL/GenBank/DDBJ databases">
        <title>Draft genome sequence of Paenibacillus sp. dW9.</title>
        <authorList>
            <person name="Choi E.-W."/>
            <person name="Kim D.-U."/>
        </authorList>
    </citation>
    <scope>NUCLEOTIDE SEQUENCE [LARGE SCALE GENOMIC DNA]</scope>
    <source>
        <strain evidence="5">dW9</strain>
    </source>
</reference>
<feature type="signal peptide" evidence="2">
    <location>
        <begin position="1"/>
        <end position="26"/>
    </location>
</feature>
<dbReference type="InterPro" id="IPR036582">
    <property type="entry name" value="Mao_N_sf"/>
</dbReference>
<protein>
    <submittedName>
        <fullName evidence="4">Alkaline phosphatase family protein</fullName>
    </submittedName>
</protein>
<dbReference type="Pfam" id="PF07833">
    <property type="entry name" value="Cu_amine_oxidN1"/>
    <property type="match status" value="1"/>
</dbReference>
<proteinExistence type="predicted"/>
<dbReference type="InterPro" id="IPR002591">
    <property type="entry name" value="Phosphodiest/P_Trfase"/>
</dbReference>
<organism evidence="4 5">
    <name type="scientific">Paenibacillus gyeongsangnamensis</name>
    <dbReference type="NCBI Taxonomy" id="3388067"/>
    <lineage>
        <taxon>Bacteria</taxon>
        <taxon>Bacillati</taxon>
        <taxon>Bacillota</taxon>
        <taxon>Bacilli</taxon>
        <taxon>Bacillales</taxon>
        <taxon>Paenibacillaceae</taxon>
        <taxon>Paenibacillus</taxon>
    </lineage>
</organism>
<dbReference type="SUPFAM" id="SSF53649">
    <property type="entry name" value="Alkaline phosphatase-like"/>
    <property type="match status" value="1"/>
</dbReference>
<comment type="caution">
    <text evidence="4">The sequence shown here is derived from an EMBL/GenBank/DDBJ whole genome shotgun (WGS) entry which is preliminary data.</text>
</comment>
<evidence type="ECO:0000256" key="2">
    <source>
        <dbReference type="SAM" id="SignalP"/>
    </source>
</evidence>
<dbReference type="Gene3D" id="3.30.457.10">
    <property type="entry name" value="Copper amine oxidase-like, N-terminal domain"/>
    <property type="match status" value="1"/>
</dbReference>
<dbReference type="PANTHER" id="PTHR10151:SF120">
    <property type="entry name" value="BIS(5'-ADENOSYL)-TRIPHOSPHATASE"/>
    <property type="match status" value="1"/>
</dbReference>
<evidence type="ECO:0000256" key="1">
    <source>
        <dbReference type="SAM" id="MobiDB-lite"/>
    </source>
</evidence>